<feature type="domain" description="Guanylate kinase-like" evidence="5">
    <location>
        <begin position="147"/>
        <end position="324"/>
    </location>
</feature>
<dbReference type="PROSITE" id="PS51462">
    <property type="entry name" value="NUDIX"/>
    <property type="match status" value="1"/>
</dbReference>
<evidence type="ECO:0000256" key="1">
    <source>
        <dbReference type="ARBA" id="ARBA00005790"/>
    </source>
</evidence>
<dbReference type="Proteomes" id="UP000485367">
    <property type="component" value="Unassembled WGS sequence"/>
</dbReference>
<dbReference type="Pfam" id="PF00625">
    <property type="entry name" value="Guanylate_kin"/>
    <property type="match status" value="1"/>
</dbReference>
<dbReference type="PANTHER" id="PTHR23117:SF13">
    <property type="entry name" value="GUANYLATE KINASE"/>
    <property type="match status" value="1"/>
</dbReference>
<evidence type="ECO:0000256" key="2">
    <source>
        <dbReference type="ARBA" id="ARBA00022679"/>
    </source>
</evidence>
<keyword evidence="4" id="KW-0378">Hydrolase</keyword>
<dbReference type="InterPro" id="IPR027417">
    <property type="entry name" value="P-loop_NTPase"/>
</dbReference>
<accession>A0A1V5SGU6</accession>
<evidence type="ECO:0000256" key="4">
    <source>
        <dbReference type="ARBA" id="ARBA00022801"/>
    </source>
</evidence>
<dbReference type="InterPro" id="IPR015797">
    <property type="entry name" value="NUDIX_hydrolase-like_dom_sf"/>
</dbReference>
<dbReference type="GO" id="GO:0005829">
    <property type="term" value="C:cytosol"/>
    <property type="evidence" value="ECO:0007669"/>
    <property type="project" value="TreeGrafter"/>
</dbReference>
<dbReference type="EC" id="2.7.4.8" evidence="7"/>
<dbReference type="Gene3D" id="3.40.50.300">
    <property type="entry name" value="P-loop containing nucleotide triphosphate hydrolases"/>
    <property type="match status" value="1"/>
</dbReference>
<dbReference type="Gene3D" id="3.90.79.10">
    <property type="entry name" value="Nucleoside Triphosphate Pyrophosphohydrolase"/>
    <property type="match status" value="1"/>
</dbReference>
<dbReference type="SUPFAM" id="SSF55811">
    <property type="entry name" value="Nudix"/>
    <property type="match status" value="1"/>
</dbReference>
<dbReference type="GO" id="GO:0004385">
    <property type="term" value="F:GMP kinase activity"/>
    <property type="evidence" value="ECO:0007669"/>
    <property type="project" value="UniProtKB-EC"/>
</dbReference>
<keyword evidence="2 7" id="KW-0808">Transferase</keyword>
<gene>
    <name evidence="7" type="primary">gmk</name>
    <name evidence="7" type="ORF">BWY43_00149</name>
</gene>
<protein>
    <submittedName>
        <fullName evidence="7">Guanylate kinase</fullName>
        <ecNumber evidence="7">2.7.4.8</ecNumber>
    </submittedName>
</protein>
<keyword evidence="3 7" id="KW-0418">Kinase</keyword>
<evidence type="ECO:0000313" key="7">
    <source>
        <dbReference type="EMBL" id="OQA53222.1"/>
    </source>
</evidence>
<dbReference type="Gene3D" id="3.30.63.10">
    <property type="entry name" value="Guanylate Kinase phosphate binding domain"/>
    <property type="match status" value="1"/>
</dbReference>
<name>A0A1V5SGU6_9BACT</name>
<dbReference type="Pfam" id="PF00293">
    <property type="entry name" value="NUDIX"/>
    <property type="match status" value="1"/>
</dbReference>
<evidence type="ECO:0000259" key="5">
    <source>
        <dbReference type="PROSITE" id="PS50052"/>
    </source>
</evidence>
<dbReference type="PROSITE" id="PS50052">
    <property type="entry name" value="GUANYLATE_KINASE_2"/>
    <property type="match status" value="1"/>
</dbReference>
<sequence>MKQKILLIPYVKNGEEIVYFVGKRKLSFEKDASKEIWQLPTGKVGDNVDGEKVIEAALREFEEELGVKKYKNFINQNYFFNWSKEGEQIREYVFALELENEKVKVCKREFEKYGFFNIDRAKKILSYDNHKNFLVRLDEDIRTSKYPKIFVICGPGGCGKGSLMDLIEDKAKIERARTATTRSRGVSDSDKCRIFVSKGDFGRMKKRGQFIETNFFKGNYYGSLKSEVEGRFLEGKSVMIELDLNGLERIKSIYSNVVSIFIYADLKTLKQRMEKRGRDSAKEIERRLKISQRELENSSLCDYIIKNEDGKLKEAAKELINIINKNTVKKEKNEFAK</sequence>
<dbReference type="GO" id="GO:0016787">
    <property type="term" value="F:hydrolase activity"/>
    <property type="evidence" value="ECO:0007669"/>
    <property type="project" value="UniProtKB-KW"/>
</dbReference>
<dbReference type="SUPFAM" id="SSF52540">
    <property type="entry name" value="P-loop containing nucleoside triphosphate hydrolases"/>
    <property type="match status" value="1"/>
</dbReference>
<proteinExistence type="inferred from homology"/>
<dbReference type="EMBL" id="MWBO01000008">
    <property type="protein sequence ID" value="OQA53222.1"/>
    <property type="molecule type" value="Genomic_DNA"/>
</dbReference>
<dbReference type="InterPro" id="IPR000086">
    <property type="entry name" value="NUDIX_hydrolase_dom"/>
</dbReference>
<dbReference type="PROSITE" id="PS00893">
    <property type="entry name" value="NUDIX_BOX"/>
    <property type="match status" value="1"/>
</dbReference>
<reference evidence="7" key="1">
    <citation type="submission" date="2017-02" db="EMBL/GenBank/DDBJ databases">
        <title>Delving into the versatile metabolic prowess of the omnipresent phylum Bacteroidetes.</title>
        <authorList>
            <person name="Nobu M.K."/>
            <person name="Mei R."/>
            <person name="Narihiro T."/>
            <person name="Kuroda K."/>
            <person name="Liu W.-T."/>
        </authorList>
    </citation>
    <scope>NUCLEOTIDE SEQUENCE</scope>
    <source>
        <strain evidence="7">ADurb.Bin280</strain>
    </source>
</reference>
<dbReference type="InterPro" id="IPR008145">
    <property type="entry name" value="GK/Ca_channel_bsu"/>
</dbReference>
<dbReference type="PANTHER" id="PTHR23117">
    <property type="entry name" value="GUANYLATE KINASE-RELATED"/>
    <property type="match status" value="1"/>
</dbReference>
<dbReference type="InterPro" id="IPR020084">
    <property type="entry name" value="NUDIX_hydrolase_CS"/>
</dbReference>
<comment type="caution">
    <text evidence="7">The sequence shown here is derived from an EMBL/GenBank/DDBJ whole genome shotgun (WGS) entry which is preliminary data.</text>
</comment>
<evidence type="ECO:0000256" key="3">
    <source>
        <dbReference type="ARBA" id="ARBA00022777"/>
    </source>
</evidence>
<dbReference type="AlphaFoldDB" id="A0A1V5SGU6"/>
<evidence type="ECO:0000259" key="6">
    <source>
        <dbReference type="PROSITE" id="PS51462"/>
    </source>
</evidence>
<organism evidence="7">
    <name type="scientific">candidate division WS2 bacterium ADurb.Bin280</name>
    <dbReference type="NCBI Taxonomy" id="1852829"/>
    <lineage>
        <taxon>Bacteria</taxon>
        <taxon>candidate division WS2</taxon>
    </lineage>
</organism>
<comment type="similarity">
    <text evidence="1">Belongs to the guanylate kinase family.</text>
</comment>
<feature type="domain" description="Nudix hydrolase" evidence="6">
    <location>
        <begin position="1"/>
        <end position="140"/>
    </location>
</feature>
<dbReference type="InterPro" id="IPR008144">
    <property type="entry name" value="Guanylate_kin-like_dom"/>
</dbReference>
<dbReference type="SMART" id="SM00072">
    <property type="entry name" value="GuKc"/>
    <property type="match status" value="1"/>
</dbReference>